<dbReference type="InterPro" id="IPR003018">
    <property type="entry name" value="GAF"/>
</dbReference>
<dbReference type="PRINTS" id="PR01033">
    <property type="entry name" value="PHYTOCHROME"/>
</dbReference>
<dbReference type="InterPro" id="IPR029016">
    <property type="entry name" value="GAF-like_dom_sf"/>
</dbReference>
<dbReference type="SUPFAM" id="SSF55785">
    <property type="entry name" value="PYP-like sensor domain (PAS domain)"/>
    <property type="match status" value="1"/>
</dbReference>
<keyword evidence="9" id="KW-1185">Reference proteome</keyword>
<dbReference type="Proteomes" id="UP001482520">
    <property type="component" value="Unassembled WGS sequence"/>
</dbReference>
<dbReference type="SMART" id="SM00065">
    <property type="entry name" value="GAF"/>
    <property type="match status" value="1"/>
</dbReference>
<dbReference type="Pfam" id="PF07228">
    <property type="entry name" value="SpoIIE"/>
    <property type="match status" value="1"/>
</dbReference>
<comment type="caution">
    <text evidence="8">The sequence shown here is derived from an EMBL/GenBank/DDBJ whole genome shotgun (WGS) entry which is preliminary data.</text>
</comment>
<dbReference type="Gene3D" id="3.30.450.40">
    <property type="match status" value="1"/>
</dbReference>
<sequence>MTDVRPSHTPAYGGVDLTTCDREPIHVPGAIQPHGVLLALEPDDLTAVVVSANCEQLLGVASGAARGRTLAELLGEAAAAAIAPRAASPTKGEPMVLRLPEDLPLATGARGALAGADVDVTVHRSGERVVVELEQLGGPGAGTLSYQSARGAMARLASAGSVADLADRLAHEVRGLSGFDRVMVYRFDQDWNGEVIAEDRREDLNPFLGLHYPATDIPAQARRLYTVNWTRLIADVSYTPVPLDPVLDEVTGAPLDLSHSTLRSVSPIHVEYLTNMGVGASMSVSLVIDDELWGLVACHHYSGPHRPSHDARAAVEFLGQVASQMINDRERADGREAAIGSQTELNRFTAALTASELNPLVHLMSDPALLRLVGSGGAALSVEGVITTLGRVPEERHLQRIGALLHRPDGRAVHTHHLGVLAPDLEEVSDVAAGAMVIGSSDPSSWLMWLRPELEEVVDWGGDPTNKLLYDAEGPEVRLSPRKSFDKWRQVVRGRSEPWTAWQVDTAEALNAHVTGVLLARSREQIAMAESLQRSVVAEVAPDFDGVEIAARYLPASTYQLGGDWWDAFELDDGRVAFVVGDVAGHGVQAATAMTQVRTALRAYLFGGDTPAGCLDRLDRLMDGLLDQRVATALVGVLDRASGVLQLSSAGHLPPLLCVDGEAHELSLRQRPLLGIGVGQAVVDEVDLSGGATVLMYTDGLVERRGLDIAETLEQLRVTACVGPGERMQEWVDEIVEAVAGVKDDDTTVLAIRMGPQG</sequence>
<keyword evidence="1" id="KW-0600">Photoreceptor protein</keyword>
<gene>
    <name evidence="8" type="ORF">V6R90_09455</name>
</gene>
<keyword evidence="2" id="KW-0716">Sensory transduction</keyword>
<feature type="domain" description="Phytochrome chromophore attachment site" evidence="6">
    <location>
        <begin position="161"/>
        <end position="320"/>
    </location>
</feature>
<evidence type="ECO:0000256" key="3">
    <source>
        <dbReference type="ARBA" id="ARBA00022801"/>
    </source>
</evidence>
<reference evidence="8 9" key="1">
    <citation type="submission" date="2024-02" db="EMBL/GenBank/DDBJ databases">
        <title>Full genome sequence of Nocardioides kribbensis.</title>
        <authorList>
            <person name="Poletto B.L."/>
            <person name="Silva G."/>
            <person name="Galante D."/>
            <person name="Campos K.R."/>
            <person name="Santos M.B.N."/>
            <person name="Sacchi C.T."/>
        </authorList>
    </citation>
    <scope>NUCLEOTIDE SEQUENCE [LARGE SCALE GENOMIC DNA]</scope>
    <source>
        <strain evidence="8 9">O4R</strain>
    </source>
</reference>
<dbReference type="InterPro" id="IPR043150">
    <property type="entry name" value="Phytochrome_PHY_sf"/>
</dbReference>
<dbReference type="SMART" id="SM00331">
    <property type="entry name" value="PP2C_SIG"/>
    <property type="match status" value="1"/>
</dbReference>
<keyword evidence="4" id="KW-0157">Chromophore</keyword>
<dbReference type="InterPro" id="IPR013515">
    <property type="entry name" value="Phytochrome_cen-reg"/>
</dbReference>
<evidence type="ECO:0000313" key="9">
    <source>
        <dbReference type="Proteomes" id="UP001482520"/>
    </source>
</evidence>
<dbReference type="SUPFAM" id="SSF81606">
    <property type="entry name" value="PP2C-like"/>
    <property type="match status" value="1"/>
</dbReference>
<proteinExistence type="predicted"/>
<dbReference type="InterPro" id="IPR035965">
    <property type="entry name" value="PAS-like_dom_sf"/>
</dbReference>
<evidence type="ECO:0000256" key="4">
    <source>
        <dbReference type="ARBA" id="ARBA00022991"/>
    </source>
</evidence>
<evidence type="ECO:0000259" key="6">
    <source>
        <dbReference type="PROSITE" id="PS50046"/>
    </source>
</evidence>
<keyword evidence="3" id="KW-0378">Hydrolase</keyword>
<protein>
    <submittedName>
        <fullName evidence="8">SpoIIE family protein phosphatase</fullName>
    </submittedName>
</protein>
<dbReference type="Pfam" id="PF00360">
    <property type="entry name" value="PHY"/>
    <property type="match status" value="1"/>
</dbReference>
<dbReference type="Gene3D" id="3.30.450.20">
    <property type="entry name" value="PAS domain"/>
    <property type="match status" value="1"/>
</dbReference>
<evidence type="ECO:0000313" key="8">
    <source>
        <dbReference type="EMBL" id="MEQ7847502.1"/>
    </source>
</evidence>
<evidence type="ECO:0000256" key="5">
    <source>
        <dbReference type="ARBA" id="ARBA00023170"/>
    </source>
</evidence>
<keyword evidence="5" id="KW-0675">Receptor</keyword>
<dbReference type="RefSeq" id="WP_349804502.1">
    <property type="nucleotide sequence ID" value="NZ_JBEGDP010000008.1"/>
</dbReference>
<accession>A0ABV1NYA6</accession>
<evidence type="ECO:0000259" key="7">
    <source>
        <dbReference type="PROSITE" id="PS51746"/>
    </source>
</evidence>
<organism evidence="8 9">
    <name type="scientific">Nocardioides kribbensis</name>
    <dbReference type="NCBI Taxonomy" id="305517"/>
    <lineage>
        <taxon>Bacteria</taxon>
        <taxon>Bacillati</taxon>
        <taxon>Actinomycetota</taxon>
        <taxon>Actinomycetes</taxon>
        <taxon>Propionibacteriales</taxon>
        <taxon>Nocardioidaceae</taxon>
        <taxon>Nocardioides</taxon>
    </lineage>
</organism>
<dbReference type="InterPro" id="IPR013654">
    <property type="entry name" value="PAS_2"/>
</dbReference>
<dbReference type="PROSITE" id="PS50046">
    <property type="entry name" value="PHYTOCHROME_2"/>
    <property type="match status" value="1"/>
</dbReference>
<dbReference type="Pfam" id="PF01590">
    <property type="entry name" value="GAF"/>
    <property type="match status" value="1"/>
</dbReference>
<dbReference type="EMBL" id="JBEGDP010000008">
    <property type="protein sequence ID" value="MEQ7847502.1"/>
    <property type="molecule type" value="Genomic_DNA"/>
</dbReference>
<dbReference type="Pfam" id="PF08446">
    <property type="entry name" value="PAS_2"/>
    <property type="match status" value="1"/>
</dbReference>
<dbReference type="PANTHER" id="PTHR43156">
    <property type="entry name" value="STAGE II SPORULATION PROTEIN E-RELATED"/>
    <property type="match status" value="1"/>
</dbReference>
<dbReference type="InterPro" id="IPR016132">
    <property type="entry name" value="Phyto_chromo_attachment"/>
</dbReference>
<dbReference type="InterPro" id="IPR036457">
    <property type="entry name" value="PPM-type-like_dom_sf"/>
</dbReference>
<dbReference type="InterPro" id="IPR001932">
    <property type="entry name" value="PPM-type_phosphatase-like_dom"/>
</dbReference>
<dbReference type="InterPro" id="IPR001294">
    <property type="entry name" value="Phytochrome"/>
</dbReference>
<name>A0ABV1NYA6_9ACTN</name>
<dbReference type="Gene3D" id="3.30.450.270">
    <property type="match status" value="1"/>
</dbReference>
<evidence type="ECO:0000256" key="1">
    <source>
        <dbReference type="ARBA" id="ARBA00022543"/>
    </source>
</evidence>
<dbReference type="InterPro" id="IPR052016">
    <property type="entry name" value="Bact_Sigma-Reg"/>
</dbReference>
<feature type="domain" description="PPM-type phosphatase" evidence="7">
    <location>
        <begin position="548"/>
        <end position="754"/>
    </location>
</feature>
<dbReference type="Gene3D" id="3.60.40.10">
    <property type="entry name" value="PPM-type phosphatase domain"/>
    <property type="match status" value="1"/>
</dbReference>
<dbReference type="PANTHER" id="PTHR43156:SF2">
    <property type="entry name" value="STAGE II SPORULATION PROTEIN E"/>
    <property type="match status" value="1"/>
</dbReference>
<dbReference type="PROSITE" id="PS51746">
    <property type="entry name" value="PPM_2"/>
    <property type="match status" value="1"/>
</dbReference>
<dbReference type="SUPFAM" id="SSF55781">
    <property type="entry name" value="GAF domain-like"/>
    <property type="match status" value="2"/>
</dbReference>
<evidence type="ECO:0000256" key="2">
    <source>
        <dbReference type="ARBA" id="ARBA00022606"/>
    </source>
</evidence>